<evidence type="ECO:0000256" key="1">
    <source>
        <dbReference type="ARBA" id="ARBA00006484"/>
    </source>
</evidence>
<dbReference type="InterPro" id="IPR036291">
    <property type="entry name" value="NAD(P)-bd_dom_sf"/>
</dbReference>
<keyword evidence="3" id="KW-0560">Oxidoreductase</keyword>
<comment type="similarity">
    <text evidence="1">Belongs to the short-chain dehydrogenases/reductases (SDR) family.</text>
</comment>
<keyword evidence="2" id="KW-0521">NADP</keyword>
<accession>A0AAW0RE30</accession>
<dbReference type="PRINTS" id="PR00081">
    <property type="entry name" value="GDHRDH"/>
</dbReference>
<dbReference type="PANTHER" id="PTHR24320">
    <property type="entry name" value="RETINOL DEHYDROGENASE"/>
    <property type="match status" value="1"/>
</dbReference>
<proteinExistence type="inferred from homology"/>
<keyword evidence="5" id="KW-1185">Reference proteome</keyword>
<dbReference type="EMBL" id="JAQQWP010000001">
    <property type="protein sequence ID" value="KAK8133195.1"/>
    <property type="molecule type" value="Genomic_DNA"/>
</dbReference>
<dbReference type="InterPro" id="IPR002347">
    <property type="entry name" value="SDR_fam"/>
</dbReference>
<evidence type="ECO:0000256" key="2">
    <source>
        <dbReference type="ARBA" id="ARBA00022857"/>
    </source>
</evidence>
<evidence type="ECO:0000313" key="4">
    <source>
        <dbReference type="EMBL" id="KAK8133195.1"/>
    </source>
</evidence>
<dbReference type="Pfam" id="PF00106">
    <property type="entry name" value="adh_short"/>
    <property type="match status" value="1"/>
</dbReference>
<dbReference type="PANTHER" id="PTHR24320:SF236">
    <property type="entry name" value="SHORT-CHAIN DEHYDROGENASE-RELATED"/>
    <property type="match status" value="1"/>
</dbReference>
<dbReference type="GO" id="GO:0016491">
    <property type="term" value="F:oxidoreductase activity"/>
    <property type="evidence" value="ECO:0007669"/>
    <property type="project" value="UniProtKB-KW"/>
</dbReference>
<gene>
    <name evidence="4" type="ORF">PG999_001368</name>
</gene>
<reference evidence="4 5" key="1">
    <citation type="submission" date="2023-01" db="EMBL/GenBank/DDBJ databases">
        <title>Analysis of 21 Apiospora genomes using comparative genomics revels a genus with tremendous synthesis potential of carbohydrate active enzymes and secondary metabolites.</title>
        <authorList>
            <person name="Sorensen T."/>
        </authorList>
    </citation>
    <scope>NUCLEOTIDE SEQUENCE [LARGE SCALE GENOMIC DNA]</scope>
    <source>
        <strain evidence="4 5">CBS 117206</strain>
    </source>
</reference>
<protein>
    <recommendedName>
        <fullName evidence="6">NAD(P)-dependent dehydrogenase, short-chain alcohol dehydrogenase family</fullName>
    </recommendedName>
</protein>
<dbReference type="AlphaFoldDB" id="A0AAW0RE30"/>
<dbReference type="Gene3D" id="3.40.50.720">
    <property type="entry name" value="NAD(P)-binding Rossmann-like Domain"/>
    <property type="match status" value="1"/>
</dbReference>
<sequence>MGAQWSQFFPPTPVFTERDVGKQEGKVFLVTGGYSGIGFEISKALYQHKGHVYIAGRSEEKANQAIKAIQESTPDHDGGRIDFLYLDLEDLSTIKTAVQDLSAKESKIDVVWNNAGVSQPPVGSVSKQGHELQMAVNCLGPFLLVKLLMPLLEAGVASSVPGSGSVRILWASSQFMELSAPSGGINIPELRNPPGDKARNYCNSKTGNLFLATEFARRFGLSKGLVSAAYNPGASSTNLFRHTPWLGVLAWPLMYKPQLAALTALYAGLSEEITVETNGCYVIPWGRISTSLRGDLQNATLDREDGGTGIASEFWESCEESTEAYS</sequence>
<evidence type="ECO:0000256" key="3">
    <source>
        <dbReference type="ARBA" id="ARBA00023002"/>
    </source>
</evidence>
<name>A0AAW0RE30_9PEZI</name>
<comment type="caution">
    <text evidence="4">The sequence shown here is derived from an EMBL/GenBank/DDBJ whole genome shotgun (WGS) entry which is preliminary data.</text>
</comment>
<organism evidence="4 5">
    <name type="scientific">Apiospora kogelbergensis</name>
    <dbReference type="NCBI Taxonomy" id="1337665"/>
    <lineage>
        <taxon>Eukaryota</taxon>
        <taxon>Fungi</taxon>
        <taxon>Dikarya</taxon>
        <taxon>Ascomycota</taxon>
        <taxon>Pezizomycotina</taxon>
        <taxon>Sordariomycetes</taxon>
        <taxon>Xylariomycetidae</taxon>
        <taxon>Amphisphaeriales</taxon>
        <taxon>Apiosporaceae</taxon>
        <taxon>Apiospora</taxon>
    </lineage>
</organism>
<evidence type="ECO:0008006" key="6">
    <source>
        <dbReference type="Google" id="ProtNLM"/>
    </source>
</evidence>
<evidence type="ECO:0000313" key="5">
    <source>
        <dbReference type="Proteomes" id="UP001392437"/>
    </source>
</evidence>
<dbReference type="Proteomes" id="UP001392437">
    <property type="component" value="Unassembled WGS sequence"/>
</dbReference>
<dbReference type="SUPFAM" id="SSF51735">
    <property type="entry name" value="NAD(P)-binding Rossmann-fold domains"/>
    <property type="match status" value="1"/>
</dbReference>